<dbReference type="InterPro" id="IPR009061">
    <property type="entry name" value="DNA-bd_dom_put_sf"/>
</dbReference>
<evidence type="ECO:0000313" key="3">
    <source>
        <dbReference type="Proteomes" id="UP001549749"/>
    </source>
</evidence>
<comment type="caution">
    <text evidence="2">The sequence shown here is derived from an EMBL/GenBank/DDBJ whole genome shotgun (WGS) entry which is preliminary data.</text>
</comment>
<dbReference type="EMBL" id="JBEXAC010000003">
    <property type="protein sequence ID" value="MET7001070.1"/>
    <property type="molecule type" value="Genomic_DNA"/>
</dbReference>
<dbReference type="InterPro" id="IPR041657">
    <property type="entry name" value="HTH_17"/>
</dbReference>
<evidence type="ECO:0000313" key="2">
    <source>
        <dbReference type="EMBL" id="MET7001070.1"/>
    </source>
</evidence>
<dbReference type="RefSeq" id="WP_354663642.1">
    <property type="nucleotide sequence ID" value="NZ_JBEXAC010000003.1"/>
</dbReference>
<gene>
    <name evidence="2" type="ORF">ABR189_27050</name>
</gene>
<dbReference type="SUPFAM" id="SSF46955">
    <property type="entry name" value="Putative DNA-binding domain"/>
    <property type="match status" value="1"/>
</dbReference>
<proteinExistence type="predicted"/>
<organism evidence="2 3">
    <name type="scientific">Chitinophaga defluvii</name>
    <dbReference type="NCBI Taxonomy" id="3163343"/>
    <lineage>
        <taxon>Bacteria</taxon>
        <taxon>Pseudomonadati</taxon>
        <taxon>Bacteroidota</taxon>
        <taxon>Chitinophagia</taxon>
        <taxon>Chitinophagales</taxon>
        <taxon>Chitinophagaceae</taxon>
        <taxon>Chitinophaga</taxon>
    </lineage>
</organism>
<name>A0ABV2TDG8_9BACT</name>
<dbReference type="Proteomes" id="UP001549749">
    <property type="component" value="Unassembled WGS sequence"/>
</dbReference>
<feature type="domain" description="Helix-turn-helix" evidence="1">
    <location>
        <begin position="42"/>
        <end position="89"/>
    </location>
</feature>
<protein>
    <submittedName>
        <fullName evidence="2">Helix-turn-helix domain-containing protein</fullName>
    </submittedName>
</protein>
<reference evidence="2 3" key="1">
    <citation type="submission" date="2024-06" db="EMBL/GenBank/DDBJ databases">
        <title>Chitinophaga defluvii sp. nov., isolated from municipal sewage.</title>
        <authorList>
            <person name="Zhang L."/>
        </authorList>
    </citation>
    <scope>NUCLEOTIDE SEQUENCE [LARGE SCALE GENOMIC DNA]</scope>
    <source>
        <strain evidence="2 3">H8</strain>
    </source>
</reference>
<evidence type="ECO:0000259" key="1">
    <source>
        <dbReference type="Pfam" id="PF12728"/>
    </source>
</evidence>
<accession>A0ABV2TDG8</accession>
<sequence>MENLILSPIPLEQLKAVICDSVRMELSKRLDSITQPNLTELITRKEAAVFLGISLPTLSDFTKTGKIVGYRIGTRVRYKRAELEQALNEIKSIKAKRG</sequence>
<dbReference type="NCBIfam" id="TIGR01764">
    <property type="entry name" value="excise"/>
    <property type="match status" value="1"/>
</dbReference>
<dbReference type="Pfam" id="PF12728">
    <property type="entry name" value="HTH_17"/>
    <property type="match status" value="1"/>
</dbReference>
<keyword evidence="3" id="KW-1185">Reference proteome</keyword>
<dbReference type="InterPro" id="IPR010093">
    <property type="entry name" value="SinI_DNA-bd"/>
</dbReference>